<dbReference type="AlphaFoldDB" id="A0A419UX23"/>
<evidence type="ECO:0000313" key="1">
    <source>
        <dbReference type="EMBL" id="RKD69670.1"/>
    </source>
</evidence>
<accession>A0A419UX23</accession>
<dbReference type="SUPFAM" id="SSF81301">
    <property type="entry name" value="Nucleotidyltransferase"/>
    <property type="match status" value="1"/>
</dbReference>
<keyword evidence="1" id="KW-0808">Transferase</keyword>
<proteinExistence type="predicted"/>
<protein>
    <submittedName>
        <fullName evidence="1">GrpB-like predicted nucleotidyltransferase (UPF0157 family)</fullName>
    </submittedName>
</protein>
<dbReference type="EMBL" id="RAPK01000011">
    <property type="protein sequence ID" value="RKD69670.1"/>
    <property type="molecule type" value="Genomic_DNA"/>
</dbReference>
<dbReference type="Gene3D" id="3.30.460.10">
    <property type="entry name" value="Beta Polymerase, domain 2"/>
    <property type="match status" value="1"/>
</dbReference>
<reference evidence="1 2" key="1">
    <citation type="submission" date="2018-09" db="EMBL/GenBank/DDBJ databases">
        <title>Genomic Encyclopedia of Archaeal and Bacterial Type Strains, Phase II (KMG-II): from individual species to whole genera.</title>
        <authorList>
            <person name="Goeker M."/>
        </authorList>
    </citation>
    <scope>NUCLEOTIDE SEQUENCE [LARGE SCALE GENOMIC DNA]</scope>
    <source>
        <strain evidence="1 2">DSM 17008</strain>
    </source>
</reference>
<organism evidence="1 2">
    <name type="scientific">Sinobaca qinghaiensis</name>
    <dbReference type="NCBI Taxonomy" id="342944"/>
    <lineage>
        <taxon>Bacteria</taxon>
        <taxon>Bacillati</taxon>
        <taxon>Bacillota</taxon>
        <taxon>Bacilli</taxon>
        <taxon>Bacillales</taxon>
        <taxon>Sporolactobacillaceae</taxon>
        <taxon>Sinobaca</taxon>
    </lineage>
</organism>
<keyword evidence="2" id="KW-1185">Reference proteome</keyword>
<dbReference type="PANTHER" id="PTHR34822">
    <property type="entry name" value="GRPB DOMAIN PROTEIN (AFU_ORTHOLOGUE AFUA_1G01530)"/>
    <property type="match status" value="1"/>
</dbReference>
<evidence type="ECO:0000313" key="2">
    <source>
        <dbReference type="Proteomes" id="UP000285120"/>
    </source>
</evidence>
<dbReference type="PANTHER" id="PTHR34822:SF1">
    <property type="entry name" value="GRPB FAMILY PROTEIN"/>
    <property type="match status" value="1"/>
</dbReference>
<dbReference type="GO" id="GO:0016740">
    <property type="term" value="F:transferase activity"/>
    <property type="evidence" value="ECO:0007669"/>
    <property type="project" value="UniProtKB-KW"/>
</dbReference>
<dbReference type="InterPro" id="IPR043519">
    <property type="entry name" value="NT_sf"/>
</dbReference>
<comment type="caution">
    <text evidence="1">The sequence shown here is derived from an EMBL/GenBank/DDBJ whole genome shotgun (WGS) entry which is preliminary data.</text>
</comment>
<name>A0A419UX23_9BACL</name>
<gene>
    <name evidence="1" type="ORF">ATL39_3096</name>
</gene>
<dbReference type="InterPro" id="IPR007344">
    <property type="entry name" value="GrpB/CoaE"/>
</dbReference>
<dbReference type="Pfam" id="PF04229">
    <property type="entry name" value="GrpB"/>
    <property type="match status" value="1"/>
</dbReference>
<sequence>MKVNVVNYQEKWKTIFKQEAQRLQAIFGDELTNIYHIGSTSVDGLKAKPIIDMMPVVKKIERIDRYNNQMREIGYEALGEFGIKERRFFRKGQEERTHHIHVFQADNYTEIDRHVAVRDFLRAYSDEAVHYGNVKEKLARQFPEDMESYINGKDAFVKNLEKKALRWFFSGHSDNRRKGISDEG</sequence>
<dbReference type="OrthoDB" id="9799092at2"/>
<dbReference type="RefSeq" id="WP_120194229.1">
    <property type="nucleotide sequence ID" value="NZ_RAPK01000011.1"/>
</dbReference>
<dbReference type="Proteomes" id="UP000285120">
    <property type="component" value="Unassembled WGS sequence"/>
</dbReference>